<evidence type="ECO:0000313" key="8">
    <source>
        <dbReference type="RefSeq" id="XP_021041317.1"/>
    </source>
</evidence>
<keyword evidence="3 6" id="KW-0812">Transmembrane</keyword>
<evidence type="ECO:0000256" key="6">
    <source>
        <dbReference type="SAM" id="Phobius"/>
    </source>
</evidence>
<reference evidence="8" key="1">
    <citation type="submission" date="2025-08" db="UniProtKB">
        <authorList>
            <consortium name="RefSeq"/>
        </authorList>
    </citation>
    <scope>IDENTIFICATION</scope>
</reference>
<sequence length="289" mass="32651">MNGSEARIGPHHPKVSGDAGGHILPGLFLVTIGLWWSTKSILKYICKQQKRSSSLITPQFLSRAEILEGIVIIVVVLIAMVGQFYGIVNIKPSSHKEMQEAQLQNWQHIVMYVVLAMLGVTKILCFTISSLPVSLITLMSSNIFFVEAFLIHNHPKSLIVVDSYVHQLLKFSALLAGLAAFIEFLLTKNNVVMELLRSSLTMLQGACFVQIGFILYPKDMEHAWDLNDVNNTIILSTYFGVYYASTYVIIGLNYVLVSWFIKWKLSKLYPSEIQFLKDYEHQEDSEDGM</sequence>
<evidence type="ECO:0000256" key="3">
    <source>
        <dbReference type="ARBA" id="ARBA00022692"/>
    </source>
</evidence>
<evidence type="ECO:0000256" key="2">
    <source>
        <dbReference type="ARBA" id="ARBA00006948"/>
    </source>
</evidence>
<feature type="transmembrane region" description="Helical" evidence="6">
    <location>
        <begin position="23"/>
        <end position="45"/>
    </location>
</feature>
<dbReference type="InterPro" id="IPR042127">
    <property type="entry name" value="TMEM45"/>
</dbReference>
<evidence type="ECO:0000256" key="1">
    <source>
        <dbReference type="ARBA" id="ARBA00004141"/>
    </source>
</evidence>
<comment type="subcellular location">
    <subcellularLocation>
        <location evidence="1">Membrane</location>
        <topology evidence="1">Multi-pass membrane protein</topology>
    </subcellularLocation>
</comment>
<dbReference type="KEGG" id="mcal:110312113"/>
<dbReference type="Pfam" id="PF04819">
    <property type="entry name" value="DUF716"/>
    <property type="match status" value="1"/>
</dbReference>
<keyword evidence="5 6" id="KW-0472">Membrane</keyword>
<protein>
    <submittedName>
        <fullName evidence="8">Transmembrane protein 45A-like</fullName>
    </submittedName>
</protein>
<keyword evidence="7" id="KW-1185">Reference proteome</keyword>
<gene>
    <name evidence="8" type="primary">LOC110312113</name>
</gene>
<dbReference type="Proteomes" id="UP000515126">
    <property type="component" value="Chromosome 16"/>
</dbReference>
<accession>A0A6P5REG4</accession>
<evidence type="ECO:0000256" key="4">
    <source>
        <dbReference type="ARBA" id="ARBA00022989"/>
    </source>
</evidence>
<organism evidence="7 8">
    <name type="scientific">Mus caroli</name>
    <name type="common">Ryukyu mouse</name>
    <name type="synonym">Ricefield mouse</name>
    <dbReference type="NCBI Taxonomy" id="10089"/>
    <lineage>
        <taxon>Eukaryota</taxon>
        <taxon>Metazoa</taxon>
        <taxon>Chordata</taxon>
        <taxon>Craniata</taxon>
        <taxon>Vertebrata</taxon>
        <taxon>Euteleostomi</taxon>
        <taxon>Mammalia</taxon>
        <taxon>Eutheria</taxon>
        <taxon>Euarchontoglires</taxon>
        <taxon>Glires</taxon>
        <taxon>Rodentia</taxon>
        <taxon>Myomorpha</taxon>
        <taxon>Muroidea</taxon>
        <taxon>Muridae</taxon>
        <taxon>Murinae</taxon>
        <taxon>Mus</taxon>
        <taxon>Mus</taxon>
    </lineage>
</organism>
<evidence type="ECO:0000256" key="5">
    <source>
        <dbReference type="ARBA" id="ARBA00023136"/>
    </source>
</evidence>
<dbReference type="PANTHER" id="PTHR16007:SF42">
    <property type="entry name" value="2310005G13RIK PROTEIN"/>
    <property type="match status" value="1"/>
</dbReference>
<dbReference type="GO" id="GO:0016020">
    <property type="term" value="C:membrane"/>
    <property type="evidence" value="ECO:0007669"/>
    <property type="project" value="UniProtKB-SubCell"/>
</dbReference>
<dbReference type="GeneID" id="110312113"/>
<feature type="transmembrane region" description="Helical" evidence="6">
    <location>
        <begin position="164"/>
        <end position="186"/>
    </location>
</feature>
<comment type="similarity">
    <text evidence="2">Belongs to the TMEM45 family.</text>
</comment>
<feature type="transmembrane region" description="Helical" evidence="6">
    <location>
        <begin position="66"/>
        <end position="86"/>
    </location>
</feature>
<dbReference type="PANTHER" id="PTHR16007">
    <property type="entry name" value="EPIDIDYMAL MEMBRANE PROTEIN E9-RELATED"/>
    <property type="match status" value="1"/>
</dbReference>
<dbReference type="InterPro" id="IPR006904">
    <property type="entry name" value="DUF716"/>
</dbReference>
<feature type="transmembrane region" description="Helical" evidence="6">
    <location>
        <begin position="237"/>
        <end position="261"/>
    </location>
</feature>
<dbReference type="AlphaFoldDB" id="A0A6P5REG4"/>
<feature type="transmembrane region" description="Helical" evidence="6">
    <location>
        <begin position="106"/>
        <end position="126"/>
    </location>
</feature>
<proteinExistence type="inferred from homology"/>
<feature type="transmembrane region" description="Helical" evidence="6">
    <location>
        <begin position="198"/>
        <end position="217"/>
    </location>
</feature>
<evidence type="ECO:0000313" key="7">
    <source>
        <dbReference type="Proteomes" id="UP000515126"/>
    </source>
</evidence>
<keyword evidence="4 6" id="KW-1133">Transmembrane helix</keyword>
<dbReference type="RefSeq" id="XP_021041317.1">
    <property type="nucleotide sequence ID" value="XM_021185658.2"/>
</dbReference>
<name>A0A6P5REG4_MUSCR</name>